<gene>
    <name evidence="10" type="ORF">RD792_016487</name>
</gene>
<keyword evidence="7" id="KW-0472">Membrane</keyword>
<dbReference type="SUPFAM" id="SSF57667">
    <property type="entry name" value="beta-beta-alpha zinc fingers"/>
    <property type="match status" value="2"/>
</dbReference>
<dbReference type="InterPro" id="IPR036236">
    <property type="entry name" value="Znf_C2H2_sf"/>
</dbReference>
<keyword evidence="4" id="KW-0337">GPI-anchor biosynthesis</keyword>
<evidence type="ECO:0000256" key="7">
    <source>
        <dbReference type="ARBA" id="ARBA00023136"/>
    </source>
</evidence>
<evidence type="ECO:0000256" key="4">
    <source>
        <dbReference type="ARBA" id="ARBA00022502"/>
    </source>
</evidence>
<evidence type="ECO:0000256" key="2">
    <source>
        <dbReference type="ARBA" id="ARBA00004687"/>
    </source>
</evidence>
<dbReference type="Gene3D" id="3.30.160.60">
    <property type="entry name" value="Classic Zinc Finger"/>
    <property type="match status" value="1"/>
</dbReference>
<dbReference type="EMBL" id="JAYDYQ010002688">
    <property type="protein sequence ID" value="KAK4477273.1"/>
    <property type="molecule type" value="Genomic_DNA"/>
</dbReference>
<name>A0ABR0CJH1_9LAMI</name>
<dbReference type="PROSITE" id="PS50157">
    <property type="entry name" value="ZINC_FINGER_C2H2_2"/>
    <property type="match status" value="3"/>
</dbReference>
<evidence type="ECO:0000313" key="10">
    <source>
        <dbReference type="EMBL" id="KAK4477273.1"/>
    </source>
</evidence>
<feature type="domain" description="C2H2-type" evidence="9">
    <location>
        <begin position="320"/>
        <end position="347"/>
    </location>
</feature>
<proteinExistence type="inferred from homology"/>
<dbReference type="InterPro" id="IPR009450">
    <property type="entry name" value="Plno_GlcNAc_GPI2"/>
</dbReference>
<keyword evidence="8" id="KW-0862">Zinc</keyword>
<keyword evidence="8" id="KW-0479">Metal-binding</keyword>
<dbReference type="Pfam" id="PF06432">
    <property type="entry name" value="GPI2"/>
    <property type="match status" value="1"/>
</dbReference>
<feature type="domain" description="C2H2-type" evidence="9">
    <location>
        <begin position="237"/>
        <end position="264"/>
    </location>
</feature>
<protein>
    <recommendedName>
        <fullName evidence="9">C2H2-type domain-containing protein</fullName>
    </recommendedName>
</protein>
<dbReference type="PANTHER" id="PTHR47591">
    <property type="entry name" value="ZINC FINGER PROTEIN ZAT2-RELATED"/>
    <property type="match status" value="1"/>
</dbReference>
<comment type="caution">
    <text evidence="10">The sequence shown here is derived from an EMBL/GenBank/DDBJ whole genome shotgun (WGS) entry which is preliminary data.</text>
</comment>
<dbReference type="Proteomes" id="UP001291926">
    <property type="component" value="Unassembled WGS sequence"/>
</dbReference>
<dbReference type="PROSITE" id="PS00028">
    <property type="entry name" value="ZINC_FINGER_C2H2_1"/>
    <property type="match status" value="3"/>
</dbReference>
<sequence length="395" mass="42993">MESHLSNDTSKTNHKWRKVAYGGMQPGFDDNHTDESFLEDMIMNANVVKRDLVKVMLDSISISQYLCIVALVVLVWTYTLRSTFSESSLVLLDVILLGAGESSSSSFQTTTAVKNPRKKRTPINVVSGVSKPKPARKPDPFAPKITRPCTECGRKFWSWKALFGHMRCHPEREWRGINPPPDIRRRATTSTEEDYEVANCLLLLANGPTSSDSITTVNQENNMVVEYGGAGLMGCRFECSSCKKVFGSHQALGGHRASHKNVKGCYAINKDDGELGIKDDQDVDEEDGFCIGLGLGLGGGGCNENNNCEIGTSTSFGGHHECSICLRVFSSGQALGGHKRCHWESKAEEEEEEPRPSGGFDLNFPVEAAPIFKDEIDGGGGGSAGVLALDLRLGL</sequence>
<evidence type="ECO:0000256" key="1">
    <source>
        <dbReference type="ARBA" id="ARBA00004141"/>
    </source>
</evidence>
<evidence type="ECO:0000256" key="6">
    <source>
        <dbReference type="ARBA" id="ARBA00022989"/>
    </source>
</evidence>
<dbReference type="PANTHER" id="PTHR47591:SF1">
    <property type="entry name" value="ZINC FINGER PROTEIN ZAT2-RELATED"/>
    <property type="match status" value="1"/>
</dbReference>
<evidence type="ECO:0000256" key="3">
    <source>
        <dbReference type="ARBA" id="ARBA00008321"/>
    </source>
</evidence>
<dbReference type="InterPro" id="IPR013087">
    <property type="entry name" value="Znf_C2H2_type"/>
</dbReference>
<evidence type="ECO:0000256" key="8">
    <source>
        <dbReference type="PROSITE-ProRule" id="PRU00042"/>
    </source>
</evidence>
<comment type="subcellular location">
    <subcellularLocation>
        <location evidence="1">Membrane</location>
        <topology evidence="1">Multi-pass membrane protein</topology>
    </subcellularLocation>
</comment>
<evidence type="ECO:0000313" key="11">
    <source>
        <dbReference type="Proteomes" id="UP001291926"/>
    </source>
</evidence>
<evidence type="ECO:0000259" key="9">
    <source>
        <dbReference type="PROSITE" id="PS50157"/>
    </source>
</evidence>
<evidence type="ECO:0000256" key="5">
    <source>
        <dbReference type="ARBA" id="ARBA00022692"/>
    </source>
</evidence>
<dbReference type="Pfam" id="PF13912">
    <property type="entry name" value="zf-C2H2_6"/>
    <property type="match status" value="3"/>
</dbReference>
<accession>A0ABR0CJH1</accession>
<comment type="similarity">
    <text evidence="3">Belongs to the PIGC family.</text>
</comment>
<organism evidence="10 11">
    <name type="scientific">Penstemon davidsonii</name>
    <dbReference type="NCBI Taxonomy" id="160366"/>
    <lineage>
        <taxon>Eukaryota</taxon>
        <taxon>Viridiplantae</taxon>
        <taxon>Streptophyta</taxon>
        <taxon>Embryophyta</taxon>
        <taxon>Tracheophyta</taxon>
        <taxon>Spermatophyta</taxon>
        <taxon>Magnoliopsida</taxon>
        <taxon>eudicotyledons</taxon>
        <taxon>Gunneridae</taxon>
        <taxon>Pentapetalae</taxon>
        <taxon>asterids</taxon>
        <taxon>lamiids</taxon>
        <taxon>Lamiales</taxon>
        <taxon>Plantaginaceae</taxon>
        <taxon>Cheloneae</taxon>
        <taxon>Penstemon</taxon>
    </lineage>
</organism>
<reference evidence="10 11" key="1">
    <citation type="journal article" date="2023" name="bioRxiv">
        <title>Genome report: Whole genome sequence and annotation of Penstemon davidsonii.</title>
        <authorList>
            <person name="Ostevik K.L."/>
            <person name="Alabady M."/>
            <person name="Zhang M."/>
            <person name="Rausher M.D."/>
        </authorList>
    </citation>
    <scope>NUCLEOTIDE SEQUENCE [LARGE SCALE GENOMIC DNA]</scope>
    <source>
        <strain evidence="10">DNT005</strain>
        <tissue evidence="10">Whole leaf</tissue>
    </source>
</reference>
<keyword evidence="8" id="KW-0863">Zinc-finger</keyword>
<keyword evidence="11" id="KW-1185">Reference proteome</keyword>
<keyword evidence="5" id="KW-0812">Transmembrane</keyword>
<comment type="pathway">
    <text evidence="2">Glycolipid biosynthesis; glycosylphosphatidylinositol-anchor biosynthesis.</text>
</comment>
<feature type="domain" description="C2H2-type" evidence="9">
    <location>
        <begin position="147"/>
        <end position="174"/>
    </location>
</feature>
<dbReference type="SMART" id="SM00355">
    <property type="entry name" value="ZnF_C2H2"/>
    <property type="match status" value="3"/>
</dbReference>
<keyword evidence="6" id="KW-1133">Transmembrane helix</keyword>